<dbReference type="GO" id="GO:0016491">
    <property type="term" value="F:oxidoreductase activity"/>
    <property type="evidence" value="ECO:0007669"/>
    <property type="project" value="InterPro"/>
</dbReference>
<keyword evidence="3" id="KW-1185">Reference proteome</keyword>
<dbReference type="EMBL" id="JAXCGZ010011864">
    <property type="protein sequence ID" value="KAK7074022.1"/>
    <property type="molecule type" value="Genomic_DNA"/>
</dbReference>
<dbReference type="GO" id="GO:0005506">
    <property type="term" value="F:iron ion binding"/>
    <property type="evidence" value="ECO:0007669"/>
    <property type="project" value="InterPro"/>
</dbReference>
<sequence>MQVDANNAHTVVGTPVIVFGCINTTFVHASATEAALAGKSLEDEAVIQAALSALASEVVPDSRPYDASPEYKVALAQNMLYKTILGIVGNVAGSDITSGATILERPLSSGQQVYDQNTEFWPLGKPVPKLEAHIQCSGE</sequence>
<dbReference type="Gene3D" id="3.30.390.50">
    <property type="entry name" value="CO dehydrogenase flavoprotein, C-terminal domain"/>
    <property type="match status" value="1"/>
</dbReference>
<dbReference type="SUPFAM" id="SSF55447">
    <property type="entry name" value="CO dehydrogenase flavoprotein C-terminal domain-like"/>
    <property type="match status" value="1"/>
</dbReference>
<dbReference type="Proteomes" id="UP001381693">
    <property type="component" value="Unassembled WGS sequence"/>
</dbReference>
<organism evidence="2 3">
    <name type="scientific">Halocaridina rubra</name>
    <name type="common">Hawaiian red shrimp</name>
    <dbReference type="NCBI Taxonomy" id="373956"/>
    <lineage>
        <taxon>Eukaryota</taxon>
        <taxon>Metazoa</taxon>
        <taxon>Ecdysozoa</taxon>
        <taxon>Arthropoda</taxon>
        <taxon>Crustacea</taxon>
        <taxon>Multicrustacea</taxon>
        <taxon>Malacostraca</taxon>
        <taxon>Eumalacostraca</taxon>
        <taxon>Eucarida</taxon>
        <taxon>Decapoda</taxon>
        <taxon>Pleocyemata</taxon>
        <taxon>Caridea</taxon>
        <taxon>Atyoidea</taxon>
        <taxon>Atyidae</taxon>
        <taxon>Halocaridina</taxon>
    </lineage>
</organism>
<evidence type="ECO:0000313" key="3">
    <source>
        <dbReference type="Proteomes" id="UP001381693"/>
    </source>
</evidence>
<accession>A0AAN8WXS8</accession>
<dbReference type="PANTHER" id="PTHR45444:SF3">
    <property type="entry name" value="XANTHINE DEHYDROGENASE"/>
    <property type="match status" value="1"/>
</dbReference>
<reference evidence="2 3" key="1">
    <citation type="submission" date="2023-11" db="EMBL/GenBank/DDBJ databases">
        <title>Halocaridina rubra genome assembly.</title>
        <authorList>
            <person name="Smith C."/>
        </authorList>
    </citation>
    <scope>NUCLEOTIDE SEQUENCE [LARGE SCALE GENOMIC DNA]</scope>
    <source>
        <strain evidence="2">EP-1</strain>
        <tissue evidence="2">Whole</tissue>
    </source>
</reference>
<dbReference type="AlphaFoldDB" id="A0AAN8WXS8"/>
<dbReference type="Pfam" id="PF03450">
    <property type="entry name" value="CO_deh_flav_C"/>
    <property type="match status" value="1"/>
</dbReference>
<comment type="caution">
    <text evidence="2">The sequence shown here is derived from an EMBL/GenBank/DDBJ whole genome shotgun (WGS) entry which is preliminary data.</text>
</comment>
<dbReference type="InterPro" id="IPR016208">
    <property type="entry name" value="Ald_Oxase/xanthine_DH-like"/>
</dbReference>
<evidence type="ECO:0000259" key="1">
    <source>
        <dbReference type="SMART" id="SM01092"/>
    </source>
</evidence>
<evidence type="ECO:0000313" key="2">
    <source>
        <dbReference type="EMBL" id="KAK7074022.1"/>
    </source>
</evidence>
<protein>
    <recommendedName>
        <fullName evidence="1">CO dehydrogenase flavoprotein C-terminal domain-containing protein</fullName>
    </recommendedName>
</protein>
<feature type="domain" description="CO dehydrogenase flavoprotein C-terminal" evidence="1">
    <location>
        <begin position="2"/>
        <end position="87"/>
    </location>
</feature>
<name>A0AAN8WXS8_HALRR</name>
<dbReference type="InterPro" id="IPR005107">
    <property type="entry name" value="CO_DH_flav_C"/>
</dbReference>
<gene>
    <name evidence="2" type="ORF">SK128_004964</name>
</gene>
<dbReference type="InterPro" id="IPR036683">
    <property type="entry name" value="CO_DH_flav_C_dom_sf"/>
</dbReference>
<dbReference type="SMART" id="SM01092">
    <property type="entry name" value="CO_deh_flav_C"/>
    <property type="match status" value="1"/>
</dbReference>
<proteinExistence type="predicted"/>
<dbReference type="PANTHER" id="PTHR45444">
    <property type="entry name" value="XANTHINE DEHYDROGENASE"/>
    <property type="match status" value="1"/>
</dbReference>